<dbReference type="AlphaFoldDB" id="A0A2J7QDB0"/>
<feature type="region of interest" description="Disordered" evidence="1">
    <location>
        <begin position="1"/>
        <end position="57"/>
    </location>
</feature>
<feature type="compositionally biased region" description="Pro residues" evidence="1">
    <location>
        <begin position="27"/>
        <end position="36"/>
    </location>
</feature>
<keyword evidence="3" id="KW-1185">Reference proteome</keyword>
<dbReference type="EMBL" id="NEVH01015826">
    <property type="protein sequence ID" value="PNF26565.1"/>
    <property type="molecule type" value="Genomic_DNA"/>
</dbReference>
<protein>
    <submittedName>
        <fullName evidence="2">Uncharacterized protein</fullName>
    </submittedName>
</protein>
<evidence type="ECO:0000313" key="2">
    <source>
        <dbReference type="EMBL" id="PNF26565.1"/>
    </source>
</evidence>
<sequence length="57" mass="5931">MIGEGDCGAIGGMKIGRGNQNTWRKPAPAPLCPPQVPLDQTRDQTQAAAVGSQRLTA</sequence>
<dbReference type="InParanoid" id="A0A2J7QDB0"/>
<evidence type="ECO:0000256" key="1">
    <source>
        <dbReference type="SAM" id="MobiDB-lite"/>
    </source>
</evidence>
<gene>
    <name evidence="2" type="ORF">B7P43_G13254</name>
</gene>
<dbReference type="Proteomes" id="UP000235965">
    <property type="component" value="Unassembled WGS sequence"/>
</dbReference>
<reference evidence="2 3" key="1">
    <citation type="submission" date="2017-12" db="EMBL/GenBank/DDBJ databases">
        <title>Hemimetabolous genomes reveal molecular basis of termite eusociality.</title>
        <authorList>
            <person name="Harrison M.C."/>
            <person name="Jongepier E."/>
            <person name="Robertson H.M."/>
            <person name="Arning N."/>
            <person name="Bitard-Feildel T."/>
            <person name="Chao H."/>
            <person name="Childers C.P."/>
            <person name="Dinh H."/>
            <person name="Doddapaneni H."/>
            <person name="Dugan S."/>
            <person name="Gowin J."/>
            <person name="Greiner C."/>
            <person name="Han Y."/>
            <person name="Hu H."/>
            <person name="Hughes D.S.T."/>
            <person name="Huylmans A.-K."/>
            <person name="Kemena C."/>
            <person name="Kremer L.P.M."/>
            <person name="Lee S.L."/>
            <person name="Lopez-Ezquerra A."/>
            <person name="Mallet L."/>
            <person name="Monroy-Kuhn J.M."/>
            <person name="Moser A."/>
            <person name="Murali S.C."/>
            <person name="Muzny D.M."/>
            <person name="Otani S."/>
            <person name="Piulachs M.-D."/>
            <person name="Poelchau M."/>
            <person name="Qu J."/>
            <person name="Schaub F."/>
            <person name="Wada-Katsumata A."/>
            <person name="Worley K.C."/>
            <person name="Xie Q."/>
            <person name="Ylla G."/>
            <person name="Poulsen M."/>
            <person name="Gibbs R.A."/>
            <person name="Schal C."/>
            <person name="Richards S."/>
            <person name="Belles X."/>
            <person name="Korb J."/>
            <person name="Bornberg-Bauer E."/>
        </authorList>
    </citation>
    <scope>NUCLEOTIDE SEQUENCE [LARGE SCALE GENOMIC DNA]</scope>
    <source>
        <tissue evidence="2">Whole body</tissue>
    </source>
</reference>
<feature type="compositionally biased region" description="Polar residues" evidence="1">
    <location>
        <begin position="43"/>
        <end position="57"/>
    </location>
</feature>
<organism evidence="2 3">
    <name type="scientific">Cryptotermes secundus</name>
    <dbReference type="NCBI Taxonomy" id="105785"/>
    <lineage>
        <taxon>Eukaryota</taxon>
        <taxon>Metazoa</taxon>
        <taxon>Ecdysozoa</taxon>
        <taxon>Arthropoda</taxon>
        <taxon>Hexapoda</taxon>
        <taxon>Insecta</taxon>
        <taxon>Pterygota</taxon>
        <taxon>Neoptera</taxon>
        <taxon>Polyneoptera</taxon>
        <taxon>Dictyoptera</taxon>
        <taxon>Blattodea</taxon>
        <taxon>Blattoidea</taxon>
        <taxon>Termitoidae</taxon>
        <taxon>Kalotermitidae</taxon>
        <taxon>Cryptotermitinae</taxon>
        <taxon>Cryptotermes</taxon>
    </lineage>
</organism>
<comment type="caution">
    <text evidence="2">The sequence shown here is derived from an EMBL/GenBank/DDBJ whole genome shotgun (WGS) entry which is preliminary data.</text>
</comment>
<accession>A0A2J7QDB0</accession>
<proteinExistence type="predicted"/>
<name>A0A2J7QDB0_9NEOP</name>
<feature type="compositionally biased region" description="Gly residues" evidence="1">
    <location>
        <begin position="1"/>
        <end position="15"/>
    </location>
</feature>
<evidence type="ECO:0000313" key="3">
    <source>
        <dbReference type="Proteomes" id="UP000235965"/>
    </source>
</evidence>